<keyword evidence="3" id="KW-0067">ATP-binding</keyword>
<keyword evidence="4" id="KW-0472">Membrane</keyword>
<dbReference type="OrthoDB" id="202825at2759"/>
<dbReference type="AlphaFoldDB" id="A0A8S1RNL6"/>
<keyword evidence="4" id="KW-0812">Transmembrane</keyword>
<evidence type="ECO:0000313" key="6">
    <source>
        <dbReference type="Proteomes" id="UP000692954"/>
    </source>
</evidence>
<keyword evidence="6" id="KW-1185">Reference proteome</keyword>
<dbReference type="GO" id="GO:0070736">
    <property type="term" value="F:protein-glycine ligase activity, initiating"/>
    <property type="evidence" value="ECO:0007669"/>
    <property type="project" value="TreeGrafter"/>
</dbReference>
<protein>
    <recommendedName>
        <fullName evidence="7">Transmembrane protein</fullName>
    </recommendedName>
</protein>
<evidence type="ECO:0000256" key="3">
    <source>
        <dbReference type="ARBA" id="ARBA00022840"/>
    </source>
</evidence>
<evidence type="ECO:0000256" key="2">
    <source>
        <dbReference type="ARBA" id="ARBA00022741"/>
    </source>
</evidence>
<evidence type="ECO:0000313" key="5">
    <source>
        <dbReference type="EMBL" id="CAD8129838.1"/>
    </source>
</evidence>
<proteinExistence type="predicted"/>
<dbReference type="GO" id="GO:0015630">
    <property type="term" value="C:microtubule cytoskeleton"/>
    <property type="evidence" value="ECO:0007669"/>
    <property type="project" value="TreeGrafter"/>
</dbReference>
<gene>
    <name evidence="5" type="ORF">PSON_ATCC_30995.1.T2460014</name>
</gene>
<sequence length="336" mass="41210">MFLKYYSMDNFTIILVILENLQQNHVYEQISKTIQINNTSTFFPRAFDLGNAINREDFLKEYERTAVTIILKKAISVLRINWKSEIKKIKERIFEEWKMKEVNKKIRRINMKRTVKRKYKNIYTAQELEDQQQVSEIKFDCSIMSEVFSRLSGMKRYLKDGIYDDKIFELSHQYISKTRLNLIAYSYVQKFDKGSNPSQFLIRKLYRYHLFLKKYLTKLMEQIIFGLQNLVIVQEESKLYKYKKIQRWWKSLYRKRIKQSAKINSFFKWYIYYNLLQKKIQKNNSLLLYLFSNDSVPKCVQFHEIDLYFIMKFLILSIPFYFVYFQHQLINYTFRI</sequence>
<evidence type="ECO:0000256" key="1">
    <source>
        <dbReference type="ARBA" id="ARBA00022598"/>
    </source>
</evidence>
<comment type="caution">
    <text evidence="5">The sequence shown here is derived from an EMBL/GenBank/DDBJ whole genome shotgun (WGS) entry which is preliminary data.</text>
</comment>
<dbReference type="PANTHER" id="PTHR45870:SF2">
    <property type="entry name" value="TUBULIN MONOGLYCYLASE TTLL3"/>
    <property type="match status" value="1"/>
</dbReference>
<reference evidence="5" key="1">
    <citation type="submission" date="2021-01" db="EMBL/GenBank/DDBJ databases">
        <authorList>
            <consortium name="Genoscope - CEA"/>
            <person name="William W."/>
        </authorList>
    </citation>
    <scope>NUCLEOTIDE SEQUENCE</scope>
</reference>
<dbReference type="EMBL" id="CAJJDN010000246">
    <property type="protein sequence ID" value="CAD8129838.1"/>
    <property type="molecule type" value="Genomic_DNA"/>
</dbReference>
<name>A0A8S1RNL6_9CILI</name>
<keyword evidence="4" id="KW-1133">Transmembrane helix</keyword>
<organism evidence="5 6">
    <name type="scientific">Paramecium sonneborni</name>
    <dbReference type="NCBI Taxonomy" id="65129"/>
    <lineage>
        <taxon>Eukaryota</taxon>
        <taxon>Sar</taxon>
        <taxon>Alveolata</taxon>
        <taxon>Ciliophora</taxon>
        <taxon>Intramacronucleata</taxon>
        <taxon>Oligohymenophorea</taxon>
        <taxon>Peniculida</taxon>
        <taxon>Parameciidae</taxon>
        <taxon>Paramecium</taxon>
    </lineage>
</organism>
<accession>A0A8S1RNL6</accession>
<keyword evidence="2" id="KW-0547">Nucleotide-binding</keyword>
<feature type="transmembrane region" description="Helical" evidence="4">
    <location>
        <begin position="307"/>
        <end position="325"/>
    </location>
</feature>
<dbReference type="Proteomes" id="UP000692954">
    <property type="component" value="Unassembled WGS sequence"/>
</dbReference>
<dbReference type="GO" id="GO:0005524">
    <property type="term" value="F:ATP binding"/>
    <property type="evidence" value="ECO:0007669"/>
    <property type="project" value="UniProtKB-KW"/>
</dbReference>
<evidence type="ECO:0008006" key="7">
    <source>
        <dbReference type="Google" id="ProtNLM"/>
    </source>
</evidence>
<evidence type="ECO:0000256" key="4">
    <source>
        <dbReference type="SAM" id="Phobius"/>
    </source>
</evidence>
<keyword evidence="1" id="KW-0436">Ligase</keyword>
<dbReference type="PANTHER" id="PTHR45870">
    <property type="entry name" value="TUBULIN MONOGLYCYLASE TTLL3"/>
    <property type="match status" value="1"/>
</dbReference>
<dbReference type="InterPro" id="IPR051437">
    <property type="entry name" value="TTLL_monoglycylase"/>
</dbReference>